<evidence type="ECO:0000313" key="3">
    <source>
        <dbReference type="EMBL" id="RUQ84504.1"/>
    </source>
</evidence>
<sequence>MGTTPLKGFLYIPEHAFALVLFVHGSGSSRFSPRNQYVADVLNQANLATLLFDLFTPDEEDFDVQTRALRFDLNFLAMRLKAATQWSSALFPNFNMGYFGSSTGGGAALIAAAQNENIKAVVSRGERPDLTGDFLPLVKAPTLLLVGERDESVIMMNQSAQAKMHCLTHLDIIPGATHLFEEPGTLEEVARLAKNWFIKHLVH</sequence>
<dbReference type="AlphaFoldDB" id="A0A3S0V9Z7"/>
<dbReference type="GO" id="GO:0052689">
    <property type="term" value="F:carboxylic ester hydrolase activity"/>
    <property type="evidence" value="ECO:0007669"/>
    <property type="project" value="UniProtKB-ARBA"/>
</dbReference>
<dbReference type="RefSeq" id="WP_127111432.1">
    <property type="nucleotide sequence ID" value="NZ_RZGR01000026.1"/>
</dbReference>
<dbReference type="SUPFAM" id="SSF53474">
    <property type="entry name" value="alpha/beta-Hydrolases"/>
    <property type="match status" value="1"/>
</dbReference>
<dbReference type="PANTHER" id="PTHR22946">
    <property type="entry name" value="DIENELACTONE HYDROLASE DOMAIN-CONTAINING PROTEIN-RELATED"/>
    <property type="match status" value="1"/>
</dbReference>
<comment type="caution">
    <text evidence="3">The sequence shown here is derived from an EMBL/GenBank/DDBJ whole genome shotgun (WGS) entry which is preliminary data.</text>
</comment>
<dbReference type="InterPro" id="IPR002925">
    <property type="entry name" value="Dienelactn_hydro"/>
</dbReference>
<dbReference type="Gene3D" id="3.40.50.1820">
    <property type="entry name" value="alpha/beta hydrolase"/>
    <property type="match status" value="1"/>
</dbReference>
<name>A0A3S0V9Z7_9GAMM</name>
<gene>
    <name evidence="3" type="ORF">EKM59_08645</name>
</gene>
<keyword evidence="1 3" id="KW-0378">Hydrolase</keyword>
<dbReference type="InterPro" id="IPR029058">
    <property type="entry name" value="AB_hydrolase_fold"/>
</dbReference>
<accession>A0A3S0V9Z7</accession>
<protein>
    <submittedName>
        <fullName evidence="3">Alpha/beta hydrolase</fullName>
    </submittedName>
</protein>
<keyword evidence="4" id="KW-1185">Reference proteome</keyword>
<reference evidence="3 4" key="1">
    <citation type="submission" date="2018-12" db="EMBL/GenBank/DDBJ databases">
        <title>Legionella sp,whole genome shotgun sequence.</title>
        <authorList>
            <person name="Wu H."/>
        </authorList>
    </citation>
    <scope>NUCLEOTIDE SEQUENCE [LARGE SCALE GENOMIC DNA]</scope>
    <source>
        <strain evidence="4">km714</strain>
    </source>
</reference>
<evidence type="ECO:0000313" key="4">
    <source>
        <dbReference type="Proteomes" id="UP000288012"/>
    </source>
</evidence>
<dbReference type="PANTHER" id="PTHR22946:SF9">
    <property type="entry name" value="POLYKETIDE TRANSFERASE AF380"/>
    <property type="match status" value="1"/>
</dbReference>
<dbReference type="Pfam" id="PF01738">
    <property type="entry name" value="DLH"/>
    <property type="match status" value="1"/>
</dbReference>
<feature type="domain" description="Dienelactone hydrolase" evidence="2">
    <location>
        <begin position="95"/>
        <end position="186"/>
    </location>
</feature>
<dbReference type="EMBL" id="RZGR01000026">
    <property type="protein sequence ID" value="RUQ84504.1"/>
    <property type="molecule type" value="Genomic_DNA"/>
</dbReference>
<dbReference type="InterPro" id="IPR050261">
    <property type="entry name" value="FrsA_esterase"/>
</dbReference>
<evidence type="ECO:0000259" key="2">
    <source>
        <dbReference type="Pfam" id="PF01738"/>
    </source>
</evidence>
<evidence type="ECO:0000256" key="1">
    <source>
        <dbReference type="ARBA" id="ARBA00022801"/>
    </source>
</evidence>
<organism evidence="3 4">
    <name type="scientific">Legionella septentrionalis</name>
    <dbReference type="NCBI Taxonomy" id="2498109"/>
    <lineage>
        <taxon>Bacteria</taxon>
        <taxon>Pseudomonadati</taxon>
        <taxon>Pseudomonadota</taxon>
        <taxon>Gammaproteobacteria</taxon>
        <taxon>Legionellales</taxon>
        <taxon>Legionellaceae</taxon>
        <taxon>Legionella</taxon>
    </lineage>
</organism>
<dbReference type="Proteomes" id="UP000288012">
    <property type="component" value="Unassembled WGS sequence"/>
</dbReference>
<proteinExistence type="predicted"/>